<accession>A0A254TAC0</accession>
<dbReference type="RefSeq" id="WP_088706499.1">
    <property type="nucleotide sequence ID" value="NZ_LSTO01000001.1"/>
</dbReference>
<dbReference type="Proteomes" id="UP000197535">
    <property type="component" value="Unassembled WGS sequence"/>
</dbReference>
<dbReference type="OrthoDB" id="8779488at2"/>
<keyword evidence="2" id="KW-1185">Reference proteome</keyword>
<reference evidence="1 2" key="1">
    <citation type="submission" date="2016-02" db="EMBL/GenBank/DDBJ databases">
        <authorList>
            <person name="Wen L."/>
            <person name="He K."/>
            <person name="Yang H."/>
        </authorList>
    </citation>
    <scope>NUCLEOTIDE SEQUENCE [LARGE SCALE GENOMIC DNA]</scope>
    <source>
        <strain evidence="1 2">TSA40</strain>
    </source>
</reference>
<proteinExistence type="predicted"/>
<organism evidence="1 2">
    <name type="scientific">Noviherbaspirillum denitrificans</name>
    <dbReference type="NCBI Taxonomy" id="1968433"/>
    <lineage>
        <taxon>Bacteria</taxon>
        <taxon>Pseudomonadati</taxon>
        <taxon>Pseudomonadota</taxon>
        <taxon>Betaproteobacteria</taxon>
        <taxon>Burkholderiales</taxon>
        <taxon>Oxalobacteraceae</taxon>
        <taxon>Noviherbaspirillum</taxon>
    </lineage>
</organism>
<name>A0A254TAC0_9BURK</name>
<gene>
    <name evidence="1" type="ORF">AYR66_08765</name>
</gene>
<protein>
    <submittedName>
        <fullName evidence="1">Uncharacterized protein</fullName>
    </submittedName>
</protein>
<evidence type="ECO:0000313" key="2">
    <source>
        <dbReference type="Proteomes" id="UP000197535"/>
    </source>
</evidence>
<evidence type="ECO:0000313" key="1">
    <source>
        <dbReference type="EMBL" id="OWW19591.1"/>
    </source>
</evidence>
<dbReference type="EMBL" id="LSTO01000001">
    <property type="protein sequence ID" value="OWW19591.1"/>
    <property type="molecule type" value="Genomic_DNA"/>
</dbReference>
<dbReference type="AlphaFoldDB" id="A0A254TAC0"/>
<comment type="caution">
    <text evidence="1">The sequence shown here is derived from an EMBL/GenBank/DDBJ whole genome shotgun (WGS) entry which is preliminary data.</text>
</comment>
<sequence>MHAYVIKTPDGYLYPFADDVSLTDDQSLAWHFLSTREAREAAESRGYYDGGFNILRVEVEQDKMNRSDS</sequence>